<dbReference type="EMBL" id="AGNL01035646">
    <property type="protein sequence ID" value="EJK54568.1"/>
    <property type="molecule type" value="Genomic_DNA"/>
</dbReference>
<protein>
    <submittedName>
        <fullName evidence="2">Uncharacterized protein</fullName>
    </submittedName>
</protein>
<evidence type="ECO:0000313" key="3">
    <source>
        <dbReference type="Proteomes" id="UP000266841"/>
    </source>
</evidence>
<sequence>RAGLSTARRPVGEEGGIGPLRARQRRRVGARKGGPQSIRTRWWLSHKDAGADSAEIDAIDETGADEDCTALELGAAASRLS</sequence>
<evidence type="ECO:0000313" key="2">
    <source>
        <dbReference type="EMBL" id="EJK54568.1"/>
    </source>
</evidence>
<dbReference type="Proteomes" id="UP000266841">
    <property type="component" value="Unassembled WGS sequence"/>
</dbReference>
<comment type="caution">
    <text evidence="2">The sequence shown here is derived from an EMBL/GenBank/DDBJ whole genome shotgun (WGS) entry which is preliminary data.</text>
</comment>
<feature type="region of interest" description="Disordered" evidence="1">
    <location>
        <begin position="1"/>
        <end position="35"/>
    </location>
</feature>
<feature type="non-terminal residue" evidence="2">
    <location>
        <position position="1"/>
    </location>
</feature>
<accession>K0RLG3</accession>
<name>K0RLG3_THAOC</name>
<evidence type="ECO:0000256" key="1">
    <source>
        <dbReference type="SAM" id="MobiDB-lite"/>
    </source>
</evidence>
<reference evidence="2 3" key="1">
    <citation type="journal article" date="2012" name="Genome Biol.">
        <title>Genome and low-iron response of an oceanic diatom adapted to chronic iron limitation.</title>
        <authorList>
            <person name="Lommer M."/>
            <person name="Specht M."/>
            <person name="Roy A.S."/>
            <person name="Kraemer L."/>
            <person name="Andreson R."/>
            <person name="Gutowska M.A."/>
            <person name="Wolf J."/>
            <person name="Bergner S.V."/>
            <person name="Schilhabel M.B."/>
            <person name="Klostermeier U.C."/>
            <person name="Beiko R.G."/>
            <person name="Rosenstiel P."/>
            <person name="Hippler M."/>
            <person name="Laroche J."/>
        </authorList>
    </citation>
    <scope>NUCLEOTIDE SEQUENCE [LARGE SCALE GENOMIC DNA]</scope>
    <source>
        <strain evidence="2 3">CCMP1005</strain>
    </source>
</reference>
<organism evidence="2 3">
    <name type="scientific">Thalassiosira oceanica</name>
    <name type="common">Marine diatom</name>
    <dbReference type="NCBI Taxonomy" id="159749"/>
    <lineage>
        <taxon>Eukaryota</taxon>
        <taxon>Sar</taxon>
        <taxon>Stramenopiles</taxon>
        <taxon>Ochrophyta</taxon>
        <taxon>Bacillariophyta</taxon>
        <taxon>Coscinodiscophyceae</taxon>
        <taxon>Thalassiosirophycidae</taxon>
        <taxon>Thalassiosirales</taxon>
        <taxon>Thalassiosiraceae</taxon>
        <taxon>Thalassiosira</taxon>
    </lineage>
</organism>
<gene>
    <name evidence="2" type="ORF">THAOC_25791</name>
</gene>
<proteinExistence type="predicted"/>
<keyword evidence="3" id="KW-1185">Reference proteome</keyword>
<dbReference type="AlphaFoldDB" id="K0RLG3"/>